<dbReference type="InterPro" id="IPR012389">
    <property type="entry name" value="Cyclin_P/U"/>
</dbReference>
<dbReference type="GO" id="GO:0000307">
    <property type="term" value="C:cyclin-dependent protein kinase holoenzyme complex"/>
    <property type="evidence" value="ECO:0007669"/>
    <property type="project" value="TreeGrafter"/>
</dbReference>
<name>A0A1V6NW23_9EURO</name>
<evidence type="ECO:0000313" key="2">
    <source>
        <dbReference type="EMBL" id="OQD68797.1"/>
    </source>
</evidence>
<dbReference type="PIRSF" id="PIRSF027110">
    <property type="entry name" value="PREG"/>
    <property type="match status" value="1"/>
</dbReference>
<dbReference type="Proteomes" id="UP000191672">
    <property type="component" value="Unassembled WGS sequence"/>
</dbReference>
<accession>A0A1V6NW23</accession>
<feature type="non-terminal residue" evidence="2">
    <location>
        <position position="1"/>
    </location>
</feature>
<comment type="caution">
    <text evidence="2">The sequence shown here is derived from an EMBL/GenBank/DDBJ whole genome shotgun (WGS) entry which is preliminary data.</text>
</comment>
<reference evidence="3" key="1">
    <citation type="journal article" date="2017" name="Nat. Microbiol.">
        <title>Global analysis of biosynthetic gene clusters reveals vast potential of secondary metabolite production in Penicillium species.</title>
        <authorList>
            <person name="Nielsen J.C."/>
            <person name="Grijseels S."/>
            <person name="Prigent S."/>
            <person name="Ji B."/>
            <person name="Dainat J."/>
            <person name="Nielsen K.F."/>
            <person name="Frisvad J.C."/>
            <person name="Workman M."/>
            <person name="Nielsen J."/>
        </authorList>
    </citation>
    <scope>NUCLEOTIDE SEQUENCE [LARGE SCALE GENOMIC DNA]</scope>
    <source>
        <strain evidence="3">IBT 31811</strain>
    </source>
</reference>
<dbReference type="SUPFAM" id="SSF47954">
    <property type="entry name" value="Cyclin-like"/>
    <property type="match status" value="1"/>
</dbReference>
<evidence type="ECO:0000256" key="1">
    <source>
        <dbReference type="ARBA" id="ARBA00023127"/>
    </source>
</evidence>
<dbReference type="Gene3D" id="1.10.472.10">
    <property type="entry name" value="Cyclin-like"/>
    <property type="match status" value="1"/>
</dbReference>
<dbReference type="PANTHER" id="PTHR15615:SF117">
    <property type="entry name" value="PHO85 CYCLIN PHO80"/>
    <property type="match status" value="1"/>
</dbReference>
<dbReference type="EMBL" id="MDYN01000291">
    <property type="protein sequence ID" value="OQD68797.1"/>
    <property type="molecule type" value="Genomic_DNA"/>
</dbReference>
<dbReference type="GO" id="GO:0005634">
    <property type="term" value="C:nucleus"/>
    <property type="evidence" value="ECO:0007669"/>
    <property type="project" value="TreeGrafter"/>
</dbReference>
<dbReference type="AlphaFoldDB" id="A0A1V6NW23"/>
<dbReference type="CDD" id="cd20558">
    <property type="entry name" value="CYCLIN_ScPCL7-like"/>
    <property type="match status" value="1"/>
</dbReference>
<gene>
    <name evidence="2" type="ORF">PENANT_c291G05194</name>
</gene>
<dbReference type="GO" id="GO:0016538">
    <property type="term" value="F:cyclin-dependent protein serine/threonine kinase regulator activity"/>
    <property type="evidence" value="ECO:0007669"/>
    <property type="project" value="TreeGrafter"/>
</dbReference>
<proteinExistence type="predicted"/>
<sequence>LVDSRDLVVLITNLIMELISINDKIPLHQHRLTRFHSRSPPHISVHDYLRRLVEHANLPPSILLSIVYYIDLLCDMYPGFAITSLTVHRFLIASAMVASKALNDTFWTNQTYARIGGVSPTELAMLELEFLFRVKWQIVPNPESLINYYHSLVERCGDFEIERPAL</sequence>
<protein>
    <recommendedName>
        <fullName evidence="4">Cyclin</fullName>
    </recommendedName>
</protein>
<evidence type="ECO:0000313" key="3">
    <source>
        <dbReference type="Proteomes" id="UP000191672"/>
    </source>
</evidence>
<organism evidence="2 3">
    <name type="scientific">Penicillium antarcticum</name>
    <dbReference type="NCBI Taxonomy" id="416450"/>
    <lineage>
        <taxon>Eukaryota</taxon>
        <taxon>Fungi</taxon>
        <taxon>Dikarya</taxon>
        <taxon>Ascomycota</taxon>
        <taxon>Pezizomycotina</taxon>
        <taxon>Eurotiomycetes</taxon>
        <taxon>Eurotiomycetidae</taxon>
        <taxon>Eurotiales</taxon>
        <taxon>Aspergillaceae</taxon>
        <taxon>Penicillium</taxon>
    </lineage>
</organism>
<dbReference type="InterPro" id="IPR036915">
    <property type="entry name" value="Cyclin-like_sf"/>
</dbReference>
<dbReference type="PANTHER" id="PTHR15615">
    <property type="match status" value="1"/>
</dbReference>
<dbReference type="GO" id="GO:0019901">
    <property type="term" value="F:protein kinase binding"/>
    <property type="evidence" value="ECO:0007669"/>
    <property type="project" value="InterPro"/>
</dbReference>
<evidence type="ECO:0008006" key="4">
    <source>
        <dbReference type="Google" id="ProtNLM"/>
    </source>
</evidence>
<dbReference type="STRING" id="416450.A0A1V6NW23"/>
<dbReference type="InterPro" id="IPR013922">
    <property type="entry name" value="Cyclin_PHO80-like"/>
</dbReference>
<keyword evidence="3" id="KW-1185">Reference proteome</keyword>
<dbReference type="Pfam" id="PF08613">
    <property type="entry name" value="Cyclin"/>
    <property type="match status" value="1"/>
</dbReference>
<keyword evidence="1" id="KW-0195">Cyclin</keyword>